<name>A0A914SBS2_PAREQ</name>
<proteinExistence type="predicted"/>
<dbReference type="Proteomes" id="UP000887564">
    <property type="component" value="Unplaced"/>
</dbReference>
<organism evidence="1 2">
    <name type="scientific">Parascaris equorum</name>
    <name type="common">Equine roundworm</name>
    <dbReference type="NCBI Taxonomy" id="6256"/>
    <lineage>
        <taxon>Eukaryota</taxon>
        <taxon>Metazoa</taxon>
        <taxon>Ecdysozoa</taxon>
        <taxon>Nematoda</taxon>
        <taxon>Chromadorea</taxon>
        <taxon>Rhabditida</taxon>
        <taxon>Spirurina</taxon>
        <taxon>Ascaridomorpha</taxon>
        <taxon>Ascaridoidea</taxon>
        <taxon>Ascarididae</taxon>
        <taxon>Parascaris</taxon>
    </lineage>
</organism>
<dbReference type="AlphaFoldDB" id="A0A914SBS2"/>
<accession>A0A914SBS2</accession>
<evidence type="ECO:0000313" key="2">
    <source>
        <dbReference type="WBParaSite" id="PEQ_0001154101-mRNA-1"/>
    </source>
</evidence>
<sequence>MAERVPRKVRSRISVSSRRILLSFSYCRLSESS</sequence>
<dbReference type="WBParaSite" id="PEQ_0001154101-mRNA-1">
    <property type="protein sequence ID" value="PEQ_0001154101-mRNA-1"/>
    <property type="gene ID" value="PEQ_0001154101"/>
</dbReference>
<evidence type="ECO:0000313" key="1">
    <source>
        <dbReference type="Proteomes" id="UP000887564"/>
    </source>
</evidence>
<reference evidence="2" key="1">
    <citation type="submission" date="2022-11" db="UniProtKB">
        <authorList>
            <consortium name="WormBaseParasite"/>
        </authorList>
    </citation>
    <scope>IDENTIFICATION</scope>
</reference>
<protein>
    <submittedName>
        <fullName evidence="2">Uncharacterized protein</fullName>
    </submittedName>
</protein>
<keyword evidence="1" id="KW-1185">Reference proteome</keyword>